<organism evidence="1 3">
    <name type="scientific">Capnocytophaga catalasegens</name>
    <dbReference type="NCBI Taxonomy" id="1004260"/>
    <lineage>
        <taxon>Bacteria</taxon>
        <taxon>Pseudomonadati</taxon>
        <taxon>Bacteroidota</taxon>
        <taxon>Flavobacteriia</taxon>
        <taxon>Flavobacteriales</taxon>
        <taxon>Flavobacteriaceae</taxon>
        <taxon>Capnocytophaga</taxon>
    </lineage>
</organism>
<name>A0AAV5ARC9_9FLAO</name>
<dbReference type="EMBL" id="BQKA01000014">
    <property type="protein sequence ID" value="GJM49841.1"/>
    <property type="molecule type" value="Genomic_DNA"/>
</dbReference>
<accession>A0AAV5ARC9</accession>
<dbReference type="EMBL" id="BQKB01000059">
    <property type="protein sequence ID" value="GJM54013.1"/>
    <property type="molecule type" value="Genomic_DNA"/>
</dbReference>
<comment type="caution">
    <text evidence="1">The sequence shown here is derived from an EMBL/GenBank/DDBJ whole genome shotgun (WGS) entry which is preliminary data.</text>
</comment>
<evidence type="ECO:0000313" key="1">
    <source>
        <dbReference type="EMBL" id="GJM49841.1"/>
    </source>
</evidence>
<evidence type="ECO:0000313" key="3">
    <source>
        <dbReference type="Proteomes" id="UP001207736"/>
    </source>
</evidence>
<evidence type="ECO:0000313" key="4">
    <source>
        <dbReference type="Proteomes" id="UP001208692"/>
    </source>
</evidence>
<reference evidence="1 4" key="1">
    <citation type="submission" date="2021-11" db="EMBL/GenBank/DDBJ databases">
        <title>Draft genome sequence of Capnocytophaga sp. strain KC07075 isolated from cat oral cavity.</title>
        <authorList>
            <person name="Suzuki M."/>
            <person name="Imaoka K."/>
            <person name="Kimura M."/>
            <person name="Morikawa S."/>
            <person name="Maeda K."/>
        </authorList>
    </citation>
    <scope>NUCLEOTIDE SEQUENCE</scope>
    <source>
        <strain evidence="1">KC07075</strain>
        <strain evidence="2 4">KC07079</strain>
    </source>
</reference>
<gene>
    <name evidence="1" type="ORF">RCZ15_08160</name>
    <name evidence="2" type="ORF">RCZ16_23290</name>
</gene>
<dbReference type="AlphaFoldDB" id="A0AAV5ARC9"/>
<dbReference type="Proteomes" id="UP001207736">
    <property type="component" value="Unassembled WGS sequence"/>
</dbReference>
<dbReference type="RefSeq" id="WP_264846520.1">
    <property type="nucleotide sequence ID" value="NZ_BPMA01000022.1"/>
</dbReference>
<dbReference type="Proteomes" id="UP001208692">
    <property type="component" value="Unassembled WGS sequence"/>
</dbReference>
<proteinExistence type="predicted"/>
<keyword evidence="4" id="KW-1185">Reference proteome</keyword>
<evidence type="ECO:0000313" key="2">
    <source>
        <dbReference type="EMBL" id="GJM54013.1"/>
    </source>
</evidence>
<protein>
    <submittedName>
        <fullName evidence="1">Uncharacterized protein</fullName>
    </submittedName>
</protein>
<sequence length="178" mass="20431">MNIEERVSETILEEKKQITIQGETYNVAPPTIRTLIKFSKYVSAFPKEELDQERPVASLLLHSDKLHNVGYALACIILGNKEFEKKEETIFEEVKREFLFKKIIKQKVIVSEKSNGELLAEKINNAPIEEVLNVFFLLLKFMKLSDFFQLTTSLIEMNLTKATKTAEVVKETTAFGDL</sequence>